<feature type="transmembrane region" description="Helical" evidence="1">
    <location>
        <begin position="7"/>
        <end position="29"/>
    </location>
</feature>
<evidence type="ECO:0000313" key="3">
    <source>
        <dbReference type="Proteomes" id="UP000247459"/>
    </source>
</evidence>
<name>A0A2W0CCJ5_9BACL</name>
<comment type="caution">
    <text evidence="2">The sequence shown here is derived from an EMBL/GenBank/DDBJ whole genome shotgun (WGS) entry which is preliminary data.</text>
</comment>
<dbReference type="Proteomes" id="UP000247459">
    <property type="component" value="Unassembled WGS sequence"/>
</dbReference>
<dbReference type="EMBL" id="PRLG01000015">
    <property type="protein sequence ID" value="PYY29714.1"/>
    <property type="molecule type" value="Genomic_DNA"/>
</dbReference>
<evidence type="ECO:0008006" key="4">
    <source>
        <dbReference type="Google" id="ProtNLM"/>
    </source>
</evidence>
<keyword evidence="1" id="KW-0812">Transmembrane</keyword>
<evidence type="ECO:0000256" key="1">
    <source>
        <dbReference type="SAM" id="Phobius"/>
    </source>
</evidence>
<reference evidence="2 3" key="1">
    <citation type="submission" date="2018-01" db="EMBL/GenBank/DDBJ databases">
        <title>Genome sequence of the PGP bacterium Paenibacillus illinoisensis E3.</title>
        <authorList>
            <person name="Rolli E."/>
            <person name="Marasco R."/>
            <person name="Bessem C."/>
            <person name="Michoud G."/>
            <person name="Gaiarsa S."/>
            <person name="Borin S."/>
            <person name="Daffonchio D."/>
        </authorList>
    </citation>
    <scope>NUCLEOTIDE SEQUENCE [LARGE SCALE GENOMIC DNA]</scope>
    <source>
        <strain evidence="2 3">E3</strain>
    </source>
</reference>
<feature type="transmembrane region" description="Helical" evidence="1">
    <location>
        <begin position="80"/>
        <end position="103"/>
    </location>
</feature>
<sequence length="112" mass="12632">MNKISNYFGVFVLGLCILIAVLFAIFFTVKMFINIYKKLRGIRISTTTSCRTCGRSISNTAIICPYCGENYGKLNGVTDSIVWCFISALMSLVIAIATLTETLEWFERTFMK</sequence>
<accession>A0A2W0CCJ5</accession>
<dbReference type="AlphaFoldDB" id="A0A2W0CCJ5"/>
<keyword evidence="1" id="KW-1133">Transmembrane helix</keyword>
<protein>
    <recommendedName>
        <fullName evidence="4">Zinc ribbon domain-containing protein</fullName>
    </recommendedName>
</protein>
<evidence type="ECO:0000313" key="2">
    <source>
        <dbReference type="EMBL" id="PYY29714.1"/>
    </source>
</evidence>
<gene>
    <name evidence="2" type="ORF">PIL02S_01914</name>
</gene>
<keyword evidence="1" id="KW-0472">Membrane</keyword>
<proteinExistence type="predicted"/>
<organism evidence="2 3">
    <name type="scientific">Paenibacillus illinoisensis</name>
    <dbReference type="NCBI Taxonomy" id="59845"/>
    <lineage>
        <taxon>Bacteria</taxon>
        <taxon>Bacillati</taxon>
        <taxon>Bacillota</taxon>
        <taxon>Bacilli</taxon>
        <taxon>Bacillales</taxon>
        <taxon>Paenibacillaceae</taxon>
        <taxon>Paenibacillus</taxon>
    </lineage>
</organism>